<dbReference type="CDD" id="cd06170">
    <property type="entry name" value="LuxR_C_like"/>
    <property type="match status" value="1"/>
</dbReference>
<keyword evidence="3" id="KW-0804">Transcription</keyword>
<dbReference type="EMBL" id="JAVUPU010000003">
    <property type="protein sequence ID" value="MDT9598799.1"/>
    <property type="molecule type" value="Genomic_DNA"/>
</dbReference>
<feature type="domain" description="HTH luxR-type" evidence="4">
    <location>
        <begin position="805"/>
        <end position="870"/>
    </location>
</feature>
<dbReference type="PRINTS" id="PR00038">
    <property type="entry name" value="HTHLUXR"/>
</dbReference>
<dbReference type="InterPro" id="IPR016032">
    <property type="entry name" value="Sig_transdc_resp-reg_C-effctor"/>
</dbReference>
<dbReference type="InterPro" id="IPR059106">
    <property type="entry name" value="WHD_MalT"/>
</dbReference>
<dbReference type="SUPFAM" id="SSF46894">
    <property type="entry name" value="C-terminal effector domain of the bipartite response regulators"/>
    <property type="match status" value="1"/>
</dbReference>
<evidence type="ECO:0000313" key="5">
    <source>
        <dbReference type="EMBL" id="MDT9598799.1"/>
    </source>
</evidence>
<protein>
    <submittedName>
        <fullName evidence="5">LuxR C-terminal-related transcriptional regulator</fullName>
    </submittedName>
</protein>
<dbReference type="InterPro" id="IPR036388">
    <property type="entry name" value="WH-like_DNA-bd_sf"/>
</dbReference>
<dbReference type="Gene3D" id="1.25.40.10">
    <property type="entry name" value="Tetratricopeptide repeat domain"/>
    <property type="match status" value="1"/>
</dbReference>
<dbReference type="InterPro" id="IPR000792">
    <property type="entry name" value="Tscrpt_reg_LuxR_C"/>
</dbReference>
<reference evidence="5 6" key="1">
    <citation type="submission" date="2023-05" db="EMBL/GenBank/DDBJ databases">
        <authorList>
            <person name="Guo Y."/>
        </authorList>
    </citation>
    <scope>NUCLEOTIDE SEQUENCE [LARGE SCALE GENOMIC DNA]</scope>
    <source>
        <strain evidence="5 6">GR2756</strain>
    </source>
</reference>
<dbReference type="SUPFAM" id="SSF52540">
    <property type="entry name" value="P-loop containing nucleoside triphosphate hydrolases"/>
    <property type="match status" value="1"/>
</dbReference>
<dbReference type="RefSeq" id="WP_315725157.1">
    <property type="nucleotide sequence ID" value="NZ_JAVUPU010000003.1"/>
</dbReference>
<keyword evidence="2" id="KW-0238">DNA-binding</keyword>
<evidence type="ECO:0000259" key="4">
    <source>
        <dbReference type="PROSITE" id="PS50043"/>
    </source>
</evidence>
<proteinExistence type="predicted"/>
<dbReference type="Pfam" id="PF00196">
    <property type="entry name" value="GerE"/>
    <property type="match status" value="1"/>
</dbReference>
<keyword evidence="6" id="KW-1185">Reference proteome</keyword>
<accession>A0ABU3Q5W6</accession>
<gene>
    <name evidence="5" type="ORF">RQX22_07555</name>
</gene>
<evidence type="ECO:0000313" key="6">
    <source>
        <dbReference type="Proteomes" id="UP001259572"/>
    </source>
</evidence>
<organism evidence="5 6">
    <name type="scientific">Sphingosinicella rhizophila</name>
    <dbReference type="NCBI Taxonomy" id="3050082"/>
    <lineage>
        <taxon>Bacteria</taxon>
        <taxon>Pseudomonadati</taxon>
        <taxon>Pseudomonadota</taxon>
        <taxon>Alphaproteobacteria</taxon>
        <taxon>Sphingomonadales</taxon>
        <taxon>Sphingosinicellaceae</taxon>
        <taxon>Sphingosinicella</taxon>
    </lineage>
</organism>
<evidence type="ECO:0000256" key="2">
    <source>
        <dbReference type="ARBA" id="ARBA00023125"/>
    </source>
</evidence>
<dbReference type="PROSITE" id="PS50043">
    <property type="entry name" value="HTH_LUXR_2"/>
    <property type="match status" value="1"/>
</dbReference>
<sequence length="873" mass="95828">MVVVSPLRPGLSDMPGAACPPRLAAFADGLLRRKLSLLRAPAGYGKSTALKALHDVEAATSDFVSFFAVDARDNEPARFLARLGQVLDIPDPSDLASAAMLGDRLNQGGKHLLFVDGFDEICNSDVRQMLGDLLRFAEPLHAVMAVRVADFPFLSRMRSRDALATAGPELLRLSKMEAIAYLGEPPGVDLLTLIDHAEGWPILLKFIRDGLRAGDPAASAGQVGTISGDLIIDFVESEILAPLEEDERRLLIGTSLLARFSAPLAQILLPATNVDGAIETLTRRHGLLHARRGRDLWFEINPIVRGALLRLLSAENGPAMRTLHHLAEGWMLEHDAGDQAMLHACLAEDYDECGDMIREIGPAALGMRYGLGALRSVLSHMPERFMAEPSLAISRALIFSKEGRVTDARRLLGEVRSRIGTVPGLMSRATAADLSLLEVMLLCHSDQQLPGDLVERLRTISDQTPATDLIRQGWIQNMLCRIYLGVGDLTAAAAAATSAQQYYARSDSYFGEFFVHVHIASVRSWQNLPRETAEHLDAAEQLASRYFSDEPTLLTIVQLLRAEYQFDWGSRCSDEDLLGALQVVENNDGWLDLFLSGYRTAAFQAFTAGDIDAAFSALRRGEEAAARLALPRLAVCMRIFQVELWTFVGDRSRASKMLRRIRLNGAGGGDEDAYWRERLSLGIASSRLLIHSNQFKRAAASLDALQTEATSRNAMRVVRKAQILSAILLSRSGRPQAAIDLFAVVLEATSNAAPLRAYVEEGELMVRLCALMAPSAQRNHLSPHGQDLFERIWQALACFERQAVTSEAATYLSSKEQQVLLNLSEGHPNKEIASRINVSEATVKFHLQAIYRKLGANNRVRALAIAHEQGLLY</sequence>
<name>A0ABU3Q5W6_9SPHN</name>
<dbReference type="PROSITE" id="PS00622">
    <property type="entry name" value="HTH_LUXR_1"/>
    <property type="match status" value="1"/>
</dbReference>
<evidence type="ECO:0000256" key="3">
    <source>
        <dbReference type="ARBA" id="ARBA00023163"/>
    </source>
</evidence>
<dbReference type="SMART" id="SM00421">
    <property type="entry name" value="HTH_LUXR"/>
    <property type="match status" value="1"/>
</dbReference>
<dbReference type="PANTHER" id="PTHR44688:SF16">
    <property type="entry name" value="DNA-BINDING TRANSCRIPTIONAL ACTIVATOR DEVR_DOSR"/>
    <property type="match status" value="1"/>
</dbReference>
<dbReference type="Proteomes" id="UP001259572">
    <property type="component" value="Unassembled WGS sequence"/>
</dbReference>
<keyword evidence="1" id="KW-0805">Transcription regulation</keyword>
<evidence type="ECO:0000256" key="1">
    <source>
        <dbReference type="ARBA" id="ARBA00023015"/>
    </source>
</evidence>
<comment type="caution">
    <text evidence="5">The sequence shown here is derived from an EMBL/GenBank/DDBJ whole genome shotgun (WGS) entry which is preliminary data.</text>
</comment>
<dbReference type="Pfam" id="PF25873">
    <property type="entry name" value="WHD_MalT"/>
    <property type="match status" value="1"/>
</dbReference>
<dbReference type="Gene3D" id="1.10.10.10">
    <property type="entry name" value="Winged helix-like DNA-binding domain superfamily/Winged helix DNA-binding domain"/>
    <property type="match status" value="1"/>
</dbReference>
<dbReference type="InterPro" id="IPR027417">
    <property type="entry name" value="P-loop_NTPase"/>
</dbReference>
<dbReference type="InterPro" id="IPR011990">
    <property type="entry name" value="TPR-like_helical_dom_sf"/>
</dbReference>
<dbReference type="SUPFAM" id="SSF48452">
    <property type="entry name" value="TPR-like"/>
    <property type="match status" value="1"/>
</dbReference>
<dbReference type="PANTHER" id="PTHR44688">
    <property type="entry name" value="DNA-BINDING TRANSCRIPTIONAL ACTIVATOR DEVR_DOSR"/>
    <property type="match status" value="1"/>
</dbReference>